<reference evidence="2 3" key="1">
    <citation type="submission" date="2020-02" db="EMBL/GenBank/DDBJ databases">
        <title>Genome sequences of Thiorhodococcus mannitoliphagus and Thiorhodococcus minor, purple sulfur photosynthetic bacteria in the gammaproteobacterial family, Chromatiaceae.</title>
        <authorList>
            <person name="Aviles F.A."/>
            <person name="Meyer T.E."/>
            <person name="Kyndt J.A."/>
        </authorList>
    </citation>
    <scope>NUCLEOTIDE SEQUENCE [LARGE SCALE GENOMIC DNA]</scope>
    <source>
        <strain evidence="2 3">DSM 11518</strain>
    </source>
</reference>
<evidence type="ECO:0000313" key="2">
    <source>
        <dbReference type="EMBL" id="NEV64139.1"/>
    </source>
</evidence>
<comment type="caution">
    <text evidence="2">The sequence shown here is derived from an EMBL/GenBank/DDBJ whole genome shotgun (WGS) entry which is preliminary data.</text>
</comment>
<accession>A0A6M0K400</accession>
<organism evidence="2 3">
    <name type="scientific">Thiorhodococcus minor</name>
    <dbReference type="NCBI Taxonomy" id="57489"/>
    <lineage>
        <taxon>Bacteria</taxon>
        <taxon>Pseudomonadati</taxon>
        <taxon>Pseudomonadota</taxon>
        <taxon>Gammaproteobacteria</taxon>
        <taxon>Chromatiales</taxon>
        <taxon>Chromatiaceae</taxon>
        <taxon>Thiorhodococcus</taxon>
    </lineage>
</organism>
<keyword evidence="3" id="KW-1185">Reference proteome</keyword>
<evidence type="ECO:0000313" key="3">
    <source>
        <dbReference type="Proteomes" id="UP000483379"/>
    </source>
</evidence>
<evidence type="ECO:0000256" key="1">
    <source>
        <dbReference type="SAM" id="MobiDB-lite"/>
    </source>
</evidence>
<gene>
    <name evidence="2" type="ORF">G3446_20000</name>
</gene>
<dbReference type="AlphaFoldDB" id="A0A6M0K400"/>
<feature type="region of interest" description="Disordered" evidence="1">
    <location>
        <begin position="243"/>
        <end position="262"/>
    </location>
</feature>
<proteinExistence type="predicted"/>
<name>A0A6M0K400_9GAMM</name>
<dbReference type="EMBL" id="JAAIJQ010000075">
    <property type="protein sequence ID" value="NEV64139.1"/>
    <property type="molecule type" value="Genomic_DNA"/>
</dbReference>
<sequence>MTTTPTKIYLAWLLRDAGTVELCHMGERGPLGIAWLDDVDQLLAQARDKAKTGNLFTTLHRIDPAALRDYIAEQRQVDPRKQPRTPDQAVTRFTRLFFDFDPVRPKGASSTDAELADAEIRAKGLRDKLLALDWPMPLTAMSGNGWHLQYRTALPNTLETTEQLRAIYQGLHGELSDDVVEFDRSVRNPARLCALYGSVKRKGQNAQDRPHRQSQCWIPSDWRQVHPRQVAALADYYARQPSTTRSNAAQAPQEPRTAVRVSGKGDYASLDVVRWFEAHDAYVGHLDGHKHGVRCPWSSEHSSPSPRSGSDSIIFEADGGWPGFHCHHAHCAGRDIRDVMRLWGDADAYCSSEFQPRRAA</sequence>
<dbReference type="RefSeq" id="WP_164454673.1">
    <property type="nucleotide sequence ID" value="NZ_JAAIJQ010000075.1"/>
</dbReference>
<protein>
    <submittedName>
        <fullName evidence="2">Uncharacterized protein</fullName>
    </submittedName>
</protein>
<dbReference type="Proteomes" id="UP000483379">
    <property type="component" value="Unassembled WGS sequence"/>
</dbReference>